<protein>
    <submittedName>
        <fullName evidence="2">Uncharacterized protein</fullName>
    </submittedName>
</protein>
<dbReference type="KEGG" id="wei:EQG49_05160"/>
<gene>
    <name evidence="2" type="ORF">EQG49_05160</name>
</gene>
<keyword evidence="3" id="KW-1185">Reference proteome</keyword>
<dbReference type="Proteomes" id="UP000292886">
    <property type="component" value="Chromosome"/>
</dbReference>
<dbReference type="AlphaFoldDB" id="A0A4P6YT17"/>
<evidence type="ECO:0000256" key="1">
    <source>
        <dbReference type="SAM" id="SignalP"/>
    </source>
</evidence>
<feature type="signal peptide" evidence="1">
    <location>
        <begin position="1"/>
        <end position="25"/>
    </location>
</feature>
<feature type="chain" id="PRO_5020637784" evidence="1">
    <location>
        <begin position="26"/>
        <end position="202"/>
    </location>
</feature>
<name>A0A4P6YT17_9LACO</name>
<keyword evidence="1" id="KW-0732">Signal</keyword>
<evidence type="ECO:0000313" key="2">
    <source>
        <dbReference type="EMBL" id="QBO35888.1"/>
    </source>
</evidence>
<evidence type="ECO:0000313" key="3">
    <source>
        <dbReference type="Proteomes" id="UP000292886"/>
    </source>
</evidence>
<dbReference type="RefSeq" id="WP_133362967.1">
    <property type="nucleotide sequence ID" value="NZ_CP037940.1"/>
</dbReference>
<proteinExistence type="predicted"/>
<reference evidence="3" key="1">
    <citation type="submission" date="2019-03" db="EMBL/GenBank/DDBJ databases">
        <title>Weissella sp. 26KH-42 Genome sequencing.</title>
        <authorList>
            <person name="Heo J."/>
            <person name="Kim S.-J."/>
            <person name="Kim J.-S."/>
            <person name="Hong S.-B."/>
            <person name="Kwon S.-W."/>
        </authorList>
    </citation>
    <scope>NUCLEOTIDE SEQUENCE [LARGE SCALE GENOMIC DNA]</scope>
    <source>
        <strain evidence="3">26KH-42</strain>
    </source>
</reference>
<dbReference type="EMBL" id="CP037940">
    <property type="protein sequence ID" value="QBO35888.1"/>
    <property type="molecule type" value="Genomic_DNA"/>
</dbReference>
<accession>A0A4P6YT17</accession>
<organism evidence="2 3">
    <name type="scientific">Periweissella cryptocerci</name>
    <dbReference type="NCBI Taxonomy" id="2506420"/>
    <lineage>
        <taxon>Bacteria</taxon>
        <taxon>Bacillati</taxon>
        <taxon>Bacillota</taxon>
        <taxon>Bacilli</taxon>
        <taxon>Lactobacillales</taxon>
        <taxon>Lactobacillaceae</taxon>
        <taxon>Periweissella</taxon>
    </lineage>
</organism>
<sequence length="202" mass="22224">MMNKLIKLGVLTIVLISNYAMPTLAATRSLETQTIGRTDLQVKPGVKIINATSADFGNWTLAKLGKTIYNVDTVHLRIQDERDNDSGDWSILVKSDKVVGAQGQTCDLADYVIDGAKASITRQMSDGQFQSIDKKVIRTSDYQAHRDQHDWTPIVATHGATPGPAKYQITWDPGAIGIKLCRNLQPDSYAIVTHWLVTDGIT</sequence>